<evidence type="ECO:0000313" key="5">
    <source>
        <dbReference type="EMBL" id="GAO49129.1"/>
    </source>
</evidence>
<evidence type="ECO:0000256" key="2">
    <source>
        <dbReference type="PROSITE-ProRule" id="PRU00192"/>
    </source>
</evidence>
<dbReference type="AlphaFoldDB" id="A0A0E9NH10"/>
<name>A0A0E9NH10_SAICN</name>
<keyword evidence="6" id="KW-1185">Reference proteome</keyword>
<gene>
    <name evidence="5" type="ORF">G7K_3287-t1</name>
</gene>
<feature type="region of interest" description="Disordered" evidence="3">
    <location>
        <begin position="244"/>
        <end position="282"/>
    </location>
</feature>
<dbReference type="Gene3D" id="3.10.620.30">
    <property type="match status" value="1"/>
</dbReference>
<feature type="compositionally biased region" description="Polar residues" evidence="3">
    <location>
        <begin position="269"/>
        <end position="282"/>
    </location>
</feature>
<dbReference type="EMBL" id="BACD03000020">
    <property type="protein sequence ID" value="GAO49129.1"/>
    <property type="molecule type" value="Genomic_DNA"/>
</dbReference>
<reference evidence="5 6" key="1">
    <citation type="journal article" date="2011" name="J. Gen. Appl. Microbiol.">
        <title>Draft genome sequencing of the enigmatic yeast Saitoella complicata.</title>
        <authorList>
            <person name="Nishida H."/>
            <person name="Hamamoto M."/>
            <person name="Sugiyama J."/>
        </authorList>
    </citation>
    <scope>NUCLEOTIDE SEQUENCE [LARGE SCALE GENOMIC DNA]</scope>
    <source>
        <strain evidence="5 6">NRRL Y-17804</strain>
    </source>
</reference>
<dbReference type="PANTHER" id="PTHR46333:SF2">
    <property type="entry name" value="CYTOKINESIS PROTEIN 3"/>
    <property type="match status" value="1"/>
</dbReference>
<reference evidence="5 6" key="3">
    <citation type="journal article" date="2015" name="Genome Announc.">
        <title>Draft Genome Sequence of the Archiascomycetous Yeast Saitoella complicata.</title>
        <authorList>
            <person name="Yamauchi K."/>
            <person name="Kondo S."/>
            <person name="Hamamoto M."/>
            <person name="Takahashi Y."/>
            <person name="Ogura Y."/>
            <person name="Hayashi T."/>
            <person name="Nishida H."/>
        </authorList>
    </citation>
    <scope>NUCLEOTIDE SEQUENCE [LARGE SCALE GENOMIC DNA]</scope>
    <source>
        <strain evidence="5 6">NRRL Y-17804</strain>
    </source>
</reference>
<feature type="compositionally biased region" description="Basic and acidic residues" evidence="3">
    <location>
        <begin position="73"/>
        <end position="90"/>
    </location>
</feature>
<organism evidence="5 6">
    <name type="scientific">Saitoella complicata (strain BCRC 22490 / CBS 7301 / JCM 7358 / NBRC 10748 / NRRL Y-17804)</name>
    <dbReference type="NCBI Taxonomy" id="698492"/>
    <lineage>
        <taxon>Eukaryota</taxon>
        <taxon>Fungi</taxon>
        <taxon>Dikarya</taxon>
        <taxon>Ascomycota</taxon>
        <taxon>Taphrinomycotina</taxon>
        <taxon>Taphrinomycotina incertae sedis</taxon>
        <taxon>Saitoella</taxon>
    </lineage>
</organism>
<accession>A0A0E9NH10</accession>
<dbReference type="Proteomes" id="UP000033140">
    <property type="component" value="Unassembled WGS sequence"/>
</dbReference>
<dbReference type="GO" id="GO:0140278">
    <property type="term" value="P:mitotic division septum assembly"/>
    <property type="evidence" value="ECO:0007669"/>
    <property type="project" value="TreeGrafter"/>
</dbReference>
<dbReference type="InterPro" id="IPR036028">
    <property type="entry name" value="SH3-like_dom_sf"/>
</dbReference>
<dbReference type="SUPFAM" id="SSF54001">
    <property type="entry name" value="Cysteine proteinases"/>
    <property type="match status" value="1"/>
</dbReference>
<keyword evidence="1 2" id="KW-0728">SH3 domain</keyword>
<feature type="region of interest" description="Disordered" evidence="3">
    <location>
        <begin position="162"/>
        <end position="211"/>
    </location>
</feature>
<dbReference type="Pfam" id="PF01841">
    <property type="entry name" value="Transglut_core"/>
    <property type="match status" value="1"/>
</dbReference>
<feature type="region of interest" description="Disordered" evidence="3">
    <location>
        <begin position="331"/>
        <end position="388"/>
    </location>
</feature>
<dbReference type="PROSITE" id="PS50002">
    <property type="entry name" value="SH3"/>
    <property type="match status" value="1"/>
</dbReference>
<feature type="domain" description="SH3" evidence="4">
    <location>
        <begin position="7"/>
        <end position="68"/>
    </location>
</feature>
<proteinExistence type="predicted"/>
<dbReference type="InterPro" id="IPR001452">
    <property type="entry name" value="SH3_domain"/>
</dbReference>
<evidence type="ECO:0000256" key="1">
    <source>
        <dbReference type="ARBA" id="ARBA00022443"/>
    </source>
</evidence>
<feature type="region of interest" description="Disordered" evidence="3">
    <location>
        <begin position="73"/>
        <end position="105"/>
    </location>
</feature>
<feature type="compositionally biased region" description="Low complexity" evidence="3">
    <location>
        <begin position="369"/>
        <end position="382"/>
    </location>
</feature>
<dbReference type="Pfam" id="PF00018">
    <property type="entry name" value="SH3_1"/>
    <property type="match status" value="1"/>
</dbReference>
<dbReference type="SUPFAM" id="SSF50044">
    <property type="entry name" value="SH3-domain"/>
    <property type="match status" value="1"/>
</dbReference>
<dbReference type="InterPro" id="IPR002931">
    <property type="entry name" value="Transglutaminase-like"/>
</dbReference>
<dbReference type="PANTHER" id="PTHR46333">
    <property type="entry name" value="CYTOKINESIS PROTEIN 3"/>
    <property type="match status" value="1"/>
</dbReference>
<dbReference type="GO" id="GO:0110085">
    <property type="term" value="C:mitotic actomyosin contractile ring"/>
    <property type="evidence" value="ECO:0007669"/>
    <property type="project" value="TreeGrafter"/>
</dbReference>
<dbReference type="SMART" id="SM00326">
    <property type="entry name" value="SH3"/>
    <property type="match status" value="1"/>
</dbReference>
<protein>
    <recommendedName>
        <fullName evidence="4">SH3 domain-containing protein</fullName>
    </recommendedName>
</protein>
<evidence type="ECO:0000259" key="4">
    <source>
        <dbReference type="PROSITE" id="PS50002"/>
    </source>
</evidence>
<dbReference type="InterPro" id="IPR038765">
    <property type="entry name" value="Papain-like_cys_pep_sf"/>
</dbReference>
<dbReference type="SMART" id="SM00460">
    <property type="entry name" value="TGc"/>
    <property type="match status" value="1"/>
</dbReference>
<dbReference type="FunFam" id="2.30.30.40:FF:000168">
    <property type="entry name" value="SH3 domain protein (Cyk3)"/>
    <property type="match status" value="1"/>
</dbReference>
<evidence type="ECO:0000256" key="3">
    <source>
        <dbReference type="SAM" id="MobiDB-lite"/>
    </source>
</evidence>
<dbReference type="OMA" id="ETWYFLA"/>
<dbReference type="InterPro" id="IPR052557">
    <property type="entry name" value="CAP/Cytokinesis_protein"/>
</dbReference>
<comment type="caution">
    <text evidence="5">The sequence shown here is derived from an EMBL/GenBank/DDBJ whole genome shotgun (WGS) entry which is preliminary data.</text>
</comment>
<evidence type="ECO:0000313" key="6">
    <source>
        <dbReference type="Proteomes" id="UP000033140"/>
    </source>
</evidence>
<dbReference type="Gene3D" id="2.30.30.40">
    <property type="entry name" value="SH3 Domains"/>
    <property type="match status" value="1"/>
</dbReference>
<dbReference type="Pfam" id="PF24584">
    <property type="entry name" value="Ig_CYK3_C"/>
    <property type="match status" value="1"/>
</dbReference>
<sequence>MSIVPPKLPAWCRAVYSWSAESKGDLGFVEGDMIEVIGLGDGLWWHGRLKRNRTTGVFPSNFVELIPSKDDMEEDRQRSISRATMRERSASRISMHGRGPSPTPTMYTLRDEVEFHQPEETYDYPDYDVEPQQRRTPSPMAHAMQDVLDSLDDMSVTQDNGYDDEGYTASPALRSGTAMSTRSRHGEFGTRPMSYHGGLGEAGYERPSTRLSTRPMSYHEGLVASTPPLARTKSNATLRRAISPAPVATKDEEANDVPPPPPPHRTLSRAASRTDSHAASSAYGSTTRSVFSLAGSDFSATSAGSLIRRRMRQEVGQESFAVPAPLTRTKSWKGSLRRIASRRSVREKESQKEGSVQSAQAYDSGISVGGSDSRSASSASGRFTGMGSMERPVLRTKKSFIKGVQKVFSAVSLKSPGKGFGGSTAIGSPIMAGPTTSTGQMQAYEIVRRDLYRANSVSSNERRDRVQRLEIDGLPVLDSIAIVEEGMQGEEDADGNPIQEGTSQVRIDWASVGLVDKAVRYLQTLPLTTVGNVAVSHICRPYKNDIQRLRAIWTWVSEKMVLEEGALTDGEGDGASSQINARRVVERRRGTCEEVAWVVKVMCEAIGVPCQIVRGHLKQPADVPGDAVLGEVNHVWNAVLVEGEWRMFDVALANAGHPMHANLVSHAKERDHWFLGRPSQWIYTHLPVRADQQHIVPPLPVDVAMALPFTAPAYWMKNMEMVEYDTSLGRIEDLDIAQFDVRVGEDVDCVCEVETLAGAVLRKRSMAQCLWVDGRRTWRFKAVLKPGVGVGILKVYACKKNTVGMSSAQVSPPSLALCLPIVHTPGKFPTPDYEFLTRYPAPQVAAYDIYVRTPQCARLYAGNTYTFALKQFSSRASLAATLKPAKIGLLTPSGKIVRIRRNEENERGEWEVSVKINEPGVWRGLVMPGEGGGKWCVFAEWKCVA</sequence>
<reference evidence="5 6" key="2">
    <citation type="journal article" date="2014" name="J. Gen. Appl. Microbiol.">
        <title>The early diverging ascomycetous budding yeast Saitoella complicata has three histone deacetylases belonging to the Clr6, Hos2, and Rpd3 lineages.</title>
        <authorList>
            <person name="Nishida H."/>
            <person name="Matsumoto T."/>
            <person name="Kondo S."/>
            <person name="Hamamoto M."/>
            <person name="Yoshikawa H."/>
        </authorList>
    </citation>
    <scope>NUCLEOTIDE SEQUENCE [LARGE SCALE GENOMIC DNA]</scope>
    <source>
        <strain evidence="5 6">NRRL Y-17804</strain>
    </source>
</reference>
<dbReference type="InterPro" id="IPR056409">
    <property type="entry name" value="Ig_CYK3_C"/>
</dbReference>
<dbReference type="STRING" id="698492.A0A0E9NH10"/>